<keyword evidence="4" id="KW-0812">Transmembrane</keyword>
<dbReference type="PROSITE" id="PS51450">
    <property type="entry name" value="LRR"/>
    <property type="match status" value="3"/>
</dbReference>
<dbReference type="OrthoDB" id="7789470at2759"/>
<dbReference type="EMBL" id="WJQU01001606">
    <property type="protein sequence ID" value="KAJ6633880.1"/>
    <property type="molecule type" value="Genomic_DNA"/>
</dbReference>
<dbReference type="PANTHER" id="PTHR24373:SF275">
    <property type="entry name" value="TIR DOMAIN-CONTAINING PROTEIN"/>
    <property type="match status" value="1"/>
</dbReference>
<gene>
    <name evidence="6" type="primary">Slit2</name>
    <name evidence="6" type="ORF">Bhyg_15582</name>
</gene>
<dbReference type="InterPro" id="IPR050328">
    <property type="entry name" value="Dev_Immune_Receptor"/>
</dbReference>
<protein>
    <submittedName>
        <fullName evidence="6">Slit like 2 protein</fullName>
    </submittedName>
</protein>
<dbReference type="AlphaFoldDB" id="A0A9Q0MM44"/>
<feature type="chain" id="PRO_5040146761" evidence="5">
    <location>
        <begin position="21"/>
        <end position="683"/>
    </location>
</feature>
<dbReference type="Proteomes" id="UP001151699">
    <property type="component" value="Unassembled WGS sequence"/>
</dbReference>
<evidence type="ECO:0000256" key="1">
    <source>
        <dbReference type="ARBA" id="ARBA00022614"/>
    </source>
</evidence>
<accession>A0A9Q0MM44</accession>
<evidence type="ECO:0000256" key="4">
    <source>
        <dbReference type="SAM" id="Phobius"/>
    </source>
</evidence>
<evidence type="ECO:0000256" key="5">
    <source>
        <dbReference type="SAM" id="SignalP"/>
    </source>
</evidence>
<name>A0A9Q0MM44_9DIPT</name>
<reference evidence="6" key="1">
    <citation type="submission" date="2022-07" db="EMBL/GenBank/DDBJ databases">
        <authorList>
            <person name="Trinca V."/>
            <person name="Uliana J.V.C."/>
            <person name="Torres T.T."/>
            <person name="Ward R.J."/>
            <person name="Monesi N."/>
        </authorList>
    </citation>
    <scope>NUCLEOTIDE SEQUENCE</scope>
    <source>
        <strain evidence="6">HSMRA1968</strain>
        <tissue evidence="6">Whole embryos</tissue>
    </source>
</reference>
<proteinExistence type="predicted"/>
<evidence type="ECO:0000313" key="6">
    <source>
        <dbReference type="EMBL" id="KAJ6633880.1"/>
    </source>
</evidence>
<keyword evidence="4" id="KW-1133">Transmembrane helix</keyword>
<dbReference type="InterPro" id="IPR001611">
    <property type="entry name" value="Leu-rich_rpt"/>
</dbReference>
<feature type="signal peptide" evidence="5">
    <location>
        <begin position="1"/>
        <end position="20"/>
    </location>
</feature>
<evidence type="ECO:0000256" key="2">
    <source>
        <dbReference type="ARBA" id="ARBA00022729"/>
    </source>
</evidence>
<dbReference type="InterPro" id="IPR003591">
    <property type="entry name" value="Leu-rich_rpt_typical-subtyp"/>
</dbReference>
<dbReference type="SMART" id="SM00369">
    <property type="entry name" value="LRR_TYP"/>
    <property type="match status" value="7"/>
</dbReference>
<evidence type="ECO:0000256" key="3">
    <source>
        <dbReference type="ARBA" id="ARBA00022737"/>
    </source>
</evidence>
<dbReference type="SUPFAM" id="SSF52058">
    <property type="entry name" value="L domain-like"/>
    <property type="match status" value="1"/>
</dbReference>
<keyword evidence="2 5" id="KW-0732">Signal</keyword>
<organism evidence="6 7">
    <name type="scientific">Pseudolycoriella hygida</name>
    <dbReference type="NCBI Taxonomy" id="35572"/>
    <lineage>
        <taxon>Eukaryota</taxon>
        <taxon>Metazoa</taxon>
        <taxon>Ecdysozoa</taxon>
        <taxon>Arthropoda</taxon>
        <taxon>Hexapoda</taxon>
        <taxon>Insecta</taxon>
        <taxon>Pterygota</taxon>
        <taxon>Neoptera</taxon>
        <taxon>Endopterygota</taxon>
        <taxon>Diptera</taxon>
        <taxon>Nematocera</taxon>
        <taxon>Sciaroidea</taxon>
        <taxon>Sciaridae</taxon>
        <taxon>Pseudolycoriella</taxon>
    </lineage>
</organism>
<feature type="transmembrane region" description="Helical" evidence="4">
    <location>
        <begin position="661"/>
        <end position="681"/>
    </location>
</feature>
<dbReference type="Pfam" id="PF13855">
    <property type="entry name" value="LRR_8"/>
    <property type="match status" value="1"/>
</dbReference>
<keyword evidence="3" id="KW-0677">Repeat</keyword>
<keyword evidence="7" id="KW-1185">Reference proteome</keyword>
<keyword evidence="1" id="KW-0433">Leucine-rich repeat</keyword>
<dbReference type="InterPro" id="IPR032675">
    <property type="entry name" value="LRR_dom_sf"/>
</dbReference>
<evidence type="ECO:0000313" key="7">
    <source>
        <dbReference type="Proteomes" id="UP001151699"/>
    </source>
</evidence>
<dbReference type="Gene3D" id="3.80.10.10">
    <property type="entry name" value="Ribonuclease Inhibitor"/>
    <property type="match status" value="2"/>
</dbReference>
<comment type="caution">
    <text evidence="6">The sequence shown here is derived from an EMBL/GenBank/DDBJ whole genome shotgun (WGS) entry which is preliminary data.</text>
</comment>
<dbReference type="PANTHER" id="PTHR24373">
    <property type="entry name" value="SLIT RELATED LEUCINE-RICH REPEAT NEURONAL PROTEIN"/>
    <property type="match status" value="1"/>
</dbReference>
<keyword evidence="4" id="KW-0472">Membrane</keyword>
<sequence>MEKWIAVLAVLLQITSPTTQNNLHGCMTENISDLQSWLCINYEPTNTLKLSGSFVELSTEIDIRDYPDQIRTVDLSGNRLKYLKRFHFTLDHLVVLELSANEIENLNSSSIFKDQPSLKYINLSYNRISSIHSEAFSGLQKLEQLILSDNQLTEIGNAVFAPLIQMKHLQLDTNKIEKIQSGSFSHLNNLRHLILHNNELLEFDSSILPTNVMLYDVSLGNSSRGLLSLTGNINSFRAKLFKIGPSNFTANVKFMSLANSRMPILILDKKVETIIANNCSITKFINDNVMETSVDHFSENTVTGALSFVNFNSLVDVDLSYNRIESVSFVNCTKVTYLNLSHNNLTYIHDTTIPPSTKVLILSFNCITNVELDTFSHLSLKVLSLRNTCLKSFDYRTFDFNLRTLDISFNNLQSIDLKKLSVHANLENLYIDGNNLTDAKPFDSVEIYFPKLQSIGLTHNAWTCKCLITMIQKFAQLDVRLIVEKAVYRSKNIQGIGCTSNTNITSFIVPMEMNHTMFMSQVVQLNKTVATLKDMTDLKITDGGIHFDSIKEAMDELLKIKAEMKSNLDNEISQIKEYGKIAIDKFKTLKNLNYEESMRLKNMMNEFNATNNRNYDLMSQNVERIGTTVDHLFVDDDINVKYKAPIASRDGNINSLQTLELIIMFSVFVLIIIAFCFILMYHP</sequence>